<protein>
    <recommendedName>
        <fullName evidence="3">DUF3888 domain-containing protein</fullName>
    </recommendedName>
</protein>
<name>A0A2S5GDA0_9BACL</name>
<dbReference type="AlphaFoldDB" id="A0A2S5GDA0"/>
<keyword evidence="2" id="KW-1185">Reference proteome</keyword>
<evidence type="ECO:0008006" key="3">
    <source>
        <dbReference type="Google" id="ProtNLM"/>
    </source>
</evidence>
<dbReference type="Pfam" id="PF13027">
    <property type="entry name" value="DUF3888"/>
    <property type="match status" value="1"/>
</dbReference>
<gene>
    <name evidence="1" type="ORF">C4B60_09365</name>
</gene>
<dbReference type="InterPro" id="IPR024984">
    <property type="entry name" value="DUF3888"/>
</dbReference>
<organism evidence="1 2">
    <name type="scientific">Jeotgalibacillus proteolyticus</name>
    <dbReference type="NCBI Taxonomy" id="2082395"/>
    <lineage>
        <taxon>Bacteria</taxon>
        <taxon>Bacillati</taxon>
        <taxon>Bacillota</taxon>
        <taxon>Bacilli</taxon>
        <taxon>Bacillales</taxon>
        <taxon>Caryophanaceae</taxon>
        <taxon>Jeotgalibacillus</taxon>
    </lineage>
</organism>
<dbReference type="Proteomes" id="UP000239047">
    <property type="component" value="Unassembled WGS sequence"/>
</dbReference>
<evidence type="ECO:0000313" key="2">
    <source>
        <dbReference type="Proteomes" id="UP000239047"/>
    </source>
</evidence>
<dbReference type="EMBL" id="PREZ01000003">
    <property type="protein sequence ID" value="PPA70980.1"/>
    <property type="molecule type" value="Genomic_DNA"/>
</dbReference>
<dbReference type="OrthoDB" id="1937736at2"/>
<accession>A0A2S5GDA0</accession>
<evidence type="ECO:0000313" key="1">
    <source>
        <dbReference type="EMBL" id="PPA70980.1"/>
    </source>
</evidence>
<comment type="caution">
    <text evidence="1">The sequence shown here is derived from an EMBL/GenBank/DDBJ whole genome shotgun (WGS) entry which is preliminary data.</text>
</comment>
<sequence length="115" mass="13043">MKKRGLTLKNISIAIVIAAIIIFTPFKANAYSQQDIHLRDDLILELLTPQITKELRDHFGTFMQYDCAQILNIKKIEQGSYLFTVDVQVVTFEGAHNPPYYVINMTLSNGGPGWN</sequence>
<proteinExistence type="predicted"/>
<reference evidence="1 2" key="1">
    <citation type="submission" date="2018-02" db="EMBL/GenBank/DDBJ databases">
        <title>Jeotgalibacillus proteolyticum sp. nov. a protease producing bacterium isolated from ocean sediments of Laizhou Bay.</title>
        <authorList>
            <person name="Li Y."/>
        </authorList>
    </citation>
    <scope>NUCLEOTIDE SEQUENCE [LARGE SCALE GENOMIC DNA]</scope>
    <source>
        <strain evidence="1 2">22-7</strain>
    </source>
</reference>